<dbReference type="PANTHER" id="PTHR23024">
    <property type="entry name" value="ARYLACETAMIDE DEACETYLASE"/>
    <property type="match status" value="1"/>
</dbReference>
<evidence type="ECO:0000259" key="2">
    <source>
        <dbReference type="Pfam" id="PF07859"/>
    </source>
</evidence>
<dbReference type="EMBL" id="JACEIK010000676">
    <property type="protein sequence ID" value="MCD7460785.1"/>
    <property type="molecule type" value="Genomic_DNA"/>
</dbReference>
<dbReference type="InterPro" id="IPR050466">
    <property type="entry name" value="Carboxylest/Gibb_receptor"/>
</dbReference>
<dbReference type="Pfam" id="PF07859">
    <property type="entry name" value="Abhydrolase_3"/>
    <property type="match status" value="1"/>
</dbReference>
<feature type="domain" description="Alpha/beta hydrolase fold-3" evidence="2">
    <location>
        <begin position="2"/>
        <end position="61"/>
    </location>
</feature>
<evidence type="ECO:0000313" key="4">
    <source>
        <dbReference type="Proteomes" id="UP000823775"/>
    </source>
</evidence>
<dbReference type="InterPro" id="IPR013094">
    <property type="entry name" value="AB_hydrolase_3"/>
</dbReference>
<dbReference type="Proteomes" id="UP000823775">
    <property type="component" value="Unassembled WGS sequence"/>
</dbReference>
<proteinExistence type="inferred from homology"/>
<evidence type="ECO:0000256" key="1">
    <source>
        <dbReference type="ARBA" id="ARBA00010515"/>
    </source>
</evidence>
<organism evidence="3 4">
    <name type="scientific">Datura stramonium</name>
    <name type="common">Jimsonweed</name>
    <name type="synonym">Common thornapple</name>
    <dbReference type="NCBI Taxonomy" id="4076"/>
    <lineage>
        <taxon>Eukaryota</taxon>
        <taxon>Viridiplantae</taxon>
        <taxon>Streptophyta</taxon>
        <taxon>Embryophyta</taxon>
        <taxon>Tracheophyta</taxon>
        <taxon>Spermatophyta</taxon>
        <taxon>Magnoliopsida</taxon>
        <taxon>eudicotyledons</taxon>
        <taxon>Gunneridae</taxon>
        <taxon>Pentapetalae</taxon>
        <taxon>asterids</taxon>
        <taxon>lamiids</taxon>
        <taxon>Solanales</taxon>
        <taxon>Solanaceae</taxon>
        <taxon>Solanoideae</taxon>
        <taxon>Datureae</taxon>
        <taxon>Datura</taxon>
    </lineage>
</organism>
<comment type="similarity">
    <text evidence="1">Belongs to the 'GDXG' lipolytic enzyme family.</text>
</comment>
<accession>A0ABS8SPL4</accession>
<protein>
    <recommendedName>
        <fullName evidence="2">Alpha/beta hydrolase fold-3 domain-containing protein</fullName>
    </recommendedName>
</protein>
<name>A0ABS8SPL4_DATST</name>
<dbReference type="InterPro" id="IPR029058">
    <property type="entry name" value="AB_hydrolase_fold"/>
</dbReference>
<gene>
    <name evidence="3" type="ORF">HAX54_044399</name>
</gene>
<dbReference type="PANTHER" id="PTHR23024:SF113">
    <property type="entry name" value="CARBOXYLESTERASE 8-RELATED"/>
    <property type="match status" value="1"/>
</dbReference>
<comment type="caution">
    <text evidence="3">The sequence shown here is derived from an EMBL/GenBank/DDBJ whole genome shotgun (WGS) entry which is preliminary data.</text>
</comment>
<keyword evidence="4" id="KW-1185">Reference proteome</keyword>
<sequence length="77" mass="8501">MDAIKWAKDQAINGGDPWLKELADFSKVFLMGSSSGGNIAYNAGLRALDIDLDPIKIIGLINQPYFGELKERAQVYQ</sequence>
<evidence type="ECO:0000313" key="3">
    <source>
        <dbReference type="EMBL" id="MCD7460785.1"/>
    </source>
</evidence>
<dbReference type="Gene3D" id="3.40.50.1820">
    <property type="entry name" value="alpha/beta hydrolase"/>
    <property type="match status" value="1"/>
</dbReference>
<dbReference type="SUPFAM" id="SSF53474">
    <property type="entry name" value="alpha/beta-Hydrolases"/>
    <property type="match status" value="1"/>
</dbReference>
<reference evidence="3 4" key="1">
    <citation type="journal article" date="2021" name="BMC Genomics">
        <title>Datura genome reveals duplications of psychoactive alkaloid biosynthetic genes and high mutation rate following tissue culture.</title>
        <authorList>
            <person name="Rajewski A."/>
            <person name="Carter-House D."/>
            <person name="Stajich J."/>
            <person name="Litt A."/>
        </authorList>
    </citation>
    <scope>NUCLEOTIDE SEQUENCE [LARGE SCALE GENOMIC DNA]</scope>
    <source>
        <strain evidence="3">AR-01</strain>
    </source>
</reference>